<accession>A0ABW9YYC5</accession>
<dbReference type="RefSeq" id="WP_161722803.1">
    <property type="nucleotide sequence ID" value="NZ_JAAAXI010000005.1"/>
</dbReference>
<dbReference type="Proteomes" id="UP000818323">
    <property type="component" value="Unassembled WGS sequence"/>
</dbReference>
<comment type="caution">
    <text evidence="3">The sequence shown here is derived from an EMBL/GenBank/DDBJ whole genome shotgun (WGS) entry which is preliminary data.</text>
</comment>
<name>A0ABW9YYC5_9HYPH</name>
<gene>
    <name evidence="3" type="ORF">GR303_13685</name>
</gene>
<proteinExistence type="predicted"/>
<evidence type="ECO:0000256" key="2">
    <source>
        <dbReference type="SAM" id="MobiDB-lite"/>
    </source>
</evidence>
<evidence type="ECO:0000256" key="1">
    <source>
        <dbReference type="SAM" id="Coils"/>
    </source>
</evidence>
<evidence type="ECO:0000313" key="3">
    <source>
        <dbReference type="EMBL" id="NBJ25407.1"/>
    </source>
</evidence>
<keyword evidence="4" id="KW-1185">Reference proteome</keyword>
<feature type="compositionally biased region" description="Polar residues" evidence="2">
    <location>
        <begin position="237"/>
        <end position="252"/>
    </location>
</feature>
<reference evidence="3 4" key="1">
    <citation type="submission" date="2020-01" db="EMBL/GenBank/DDBJ databases">
        <title>Microvirga sp. nov., an arsenate reduction bacterium isolated from Tibet hotspring sediments.</title>
        <authorList>
            <person name="Yuan C.-G."/>
        </authorList>
    </citation>
    <scope>NUCLEOTIDE SEQUENCE [LARGE SCALE GENOMIC DNA]</scope>
    <source>
        <strain evidence="3 4">SYSU G3D203</strain>
    </source>
</reference>
<feature type="compositionally biased region" description="Polar residues" evidence="2">
    <location>
        <begin position="309"/>
        <end position="324"/>
    </location>
</feature>
<feature type="compositionally biased region" description="Polar residues" evidence="2">
    <location>
        <begin position="345"/>
        <end position="364"/>
    </location>
</feature>
<evidence type="ECO:0000313" key="4">
    <source>
        <dbReference type="Proteomes" id="UP000818323"/>
    </source>
</evidence>
<dbReference type="EMBL" id="JAAAXJ010000006">
    <property type="protein sequence ID" value="NBJ25407.1"/>
    <property type="molecule type" value="Genomic_DNA"/>
</dbReference>
<keyword evidence="1" id="KW-0175">Coiled coil</keyword>
<organism evidence="3 4">
    <name type="scientific">Microvirga arsenatis</name>
    <dbReference type="NCBI Taxonomy" id="2692265"/>
    <lineage>
        <taxon>Bacteria</taxon>
        <taxon>Pseudomonadati</taxon>
        <taxon>Pseudomonadota</taxon>
        <taxon>Alphaproteobacteria</taxon>
        <taxon>Hyphomicrobiales</taxon>
        <taxon>Methylobacteriaceae</taxon>
        <taxon>Microvirga</taxon>
    </lineage>
</organism>
<feature type="region of interest" description="Disordered" evidence="2">
    <location>
        <begin position="235"/>
        <end position="364"/>
    </location>
</feature>
<sequence>MTVIMLPGLADGQRMTEGERQVRDVELQVTTEPRRSEAASSLLYPAFQAAWQSLPLLALESSPDGLHEGEVKAAALEAAMERERDRADLAQRQISELQEQLTGLRERQVLAAEQAENARFKAARLEEEVASLRVSAEKAQRTAEREKEKASSALEELRAANDGIIFQRQWAAAKEARQVETASLAIAEAKQELETLRASLREAQETADREKRNVASALERLAAVNARLATPADAIKMNSNADDQTLPRTSTRPALERRELPTATGSLGRPLSDPGRALPSGRTSDGVRVSPQKSRIKISVPIEKASPRASDQSSKPEVSATGSLSPVRKQRVASAPAREGKLERQASSQVPRISGNVGSRPSQRQRVITHDIFIIDSPSPLNLPRALLPDADLW</sequence>
<protein>
    <submittedName>
        <fullName evidence="3">Uncharacterized protein</fullName>
    </submittedName>
</protein>
<feature type="coiled-coil region" evidence="1">
    <location>
        <begin position="66"/>
        <end position="227"/>
    </location>
</feature>